<gene>
    <name evidence="4" type="primary">lipF_4</name>
    <name evidence="4" type="ORF">BTM25_47790</name>
</gene>
<evidence type="ECO:0000256" key="1">
    <source>
        <dbReference type="ARBA" id="ARBA00010515"/>
    </source>
</evidence>
<dbReference type="RefSeq" id="WP_103565212.1">
    <property type="nucleotide sequence ID" value="NZ_MTBP01000003.1"/>
</dbReference>
<dbReference type="Gene3D" id="3.40.50.1820">
    <property type="entry name" value="alpha/beta hydrolase"/>
    <property type="match status" value="1"/>
</dbReference>
<keyword evidence="5" id="KW-1185">Reference proteome</keyword>
<dbReference type="Proteomes" id="UP000242367">
    <property type="component" value="Unassembled WGS sequence"/>
</dbReference>
<dbReference type="GO" id="GO:0004806">
    <property type="term" value="F:triacylglycerol lipase activity"/>
    <property type="evidence" value="ECO:0007669"/>
    <property type="project" value="TreeGrafter"/>
</dbReference>
<dbReference type="Pfam" id="PF07859">
    <property type="entry name" value="Abhydrolase_3"/>
    <property type="match status" value="1"/>
</dbReference>
<dbReference type="InterPro" id="IPR029058">
    <property type="entry name" value="AB_hydrolase_fold"/>
</dbReference>
<evidence type="ECO:0000259" key="3">
    <source>
        <dbReference type="Pfam" id="PF07859"/>
    </source>
</evidence>
<dbReference type="EC" id="3.1.1.1" evidence="4"/>
<dbReference type="EMBL" id="MTBP01000003">
    <property type="protein sequence ID" value="POM23620.1"/>
    <property type="molecule type" value="Genomic_DNA"/>
</dbReference>
<evidence type="ECO:0000313" key="4">
    <source>
        <dbReference type="EMBL" id="POM23620.1"/>
    </source>
</evidence>
<protein>
    <submittedName>
        <fullName evidence="4">Carboxylesterase LipF</fullName>
        <ecNumber evidence="4">3.1.1.1</ecNumber>
    </submittedName>
</protein>
<dbReference type="AlphaFoldDB" id="A0A2P4UEY3"/>
<accession>A0A2P4UEY3</accession>
<dbReference type="SUPFAM" id="SSF53474">
    <property type="entry name" value="alpha/beta-Hydrolases"/>
    <property type="match status" value="1"/>
</dbReference>
<reference evidence="4 5" key="1">
    <citation type="journal article" date="2017" name="Chemistry">
        <title>Isolation, Biosynthesis and Chemical Modifications of Rubterolones A-F: Rare Tropolone Alkaloids from Actinomadura sp. 5-2.</title>
        <authorList>
            <person name="Guo H."/>
            <person name="Benndorf R."/>
            <person name="Leichnitz D."/>
            <person name="Klassen J.L."/>
            <person name="Vollmers J."/>
            <person name="Gorls H."/>
            <person name="Steinacker M."/>
            <person name="Weigel C."/>
            <person name="Dahse H.M."/>
            <person name="Kaster A.K."/>
            <person name="de Beer Z.W."/>
            <person name="Poulsen M."/>
            <person name="Beemelmanns C."/>
        </authorList>
    </citation>
    <scope>NUCLEOTIDE SEQUENCE [LARGE SCALE GENOMIC DNA]</scope>
    <source>
        <strain evidence="4 5">5-2</strain>
    </source>
</reference>
<name>A0A2P4UEY3_9ACTN</name>
<feature type="domain" description="Alpha/beta hydrolase fold-3" evidence="3">
    <location>
        <begin position="86"/>
        <end position="283"/>
    </location>
</feature>
<comment type="caution">
    <text evidence="4">The sequence shown here is derived from an EMBL/GenBank/DDBJ whole genome shotgun (WGS) entry which is preliminary data.</text>
</comment>
<evidence type="ECO:0000256" key="2">
    <source>
        <dbReference type="ARBA" id="ARBA00022801"/>
    </source>
</evidence>
<organism evidence="4 5">
    <name type="scientific">Actinomadura rubteroloni</name>
    <dbReference type="NCBI Taxonomy" id="1926885"/>
    <lineage>
        <taxon>Bacteria</taxon>
        <taxon>Bacillati</taxon>
        <taxon>Actinomycetota</taxon>
        <taxon>Actinomycetes</taxon>
        <taxon>Streptosporangiales</taxon>
        <taxon>Thermomonosporaceae</taxon>
        <taxon>Actinomadura</taxon>
    </lineage>
</organism>
<evidence type="ECO:0000313" key="5">
    <source>
        <dbReference type="Proteomes" id="UP000242367"/>
    </source>
</evidence>
<dbReference type="InterPro" id="IPR050300">
    <property type="entry name" value="GDXG_lipolytic_enzyme"/>
</dbReference>
<dbReference type="InterPro" id="IPR013094">
    <property type="entry name" value="AB_hydrolase_3"/>
</dbReference>
<sequence length="317" mass="34362">MDPVVEFVPGRSGRARSFERFLRLAIKPWLFGMPLTRSTLRLAGVFELGAPLVMRTPRGTQIERVEFDGFHGEWIRPANADPSRVLLYFHGGGFFFCGLKTHRRMIAKIAEAAGVTAFSVAYRQLPGAPLTTSVADAQQTYEWLLAQGIAGEHIALGGDSAGGFLALNTALTAAEQGRPVPAAIATLAPLVTLDHVERAAFPYTRKDAYIPVHRLERLKRLLLSEGDVTAPADRDLRTLPPVLVVSGSHEALRYDTDLLAQRLADAGVPHKVEIFEKQVHVFAAFSGVIPEADRAIGDIASFVRTYLAPSAVGTTAA</sequence>
<dbReference type="PANTHER" id="PTHR48081:SF30">
    <property type="entry name" value="ACETYL-HYDROLASE LIPR-RELATED"/>
    <property type="match status" value="1"/>
</dbReference>
<dbReference type="GO" id="GO:0106435">
    <property type="term" value="F:carboxylesterase activity"/>
    <property type="evidence" value="ECO:0007669"/>
    <property type="project" value="UniProtKB-EC"/>
</dbReference>
<proteinExistence type="inferred from homology"/>
<keyword evidence="2 4" id="KW-0378">Hydrolase</keyword>
<dbReference type="PANTHER" id="PTHR48081">
    <property type="entry name" value="AB HYDROLASE SUPERFAMILY PROTEIN C4A8.06C"/>
    <property type="match status" value="1"/>
</dbReference>
<comment type="similarity">
    <text evidence="1">Belongs to the 'GDXG' lipolytic enzyme family.</text>
</comment>